<dbReference type="EMBL" id="JADEWF010000012">
    <property type="protein sequence ID" value="MBE9218224.1"/>
    <property type="molecule type" value="Genomic_DNA"/>
</dbReference>
<keyword evidence="2" id="KW-1185">Reference proteome</keyword>
<accession>A0ACC5Q011</accession>
<dbReference type="Proteomes" id="UP000597867">
    <property type="component" value="Unassembled WGS sequence"/>
</dbReference>
<name>A0ACC5Q011_DOLFA</name>
<sequence>MFEKVELESTIYNITTQYPVVSVIIPCYNQGQYIDEAVDSVLAQSYQNFEIIIVNDGSTEPETIEILKSYNKPKTRVIHTHNQGIALARNHGIEISNGKYILPLDADDKIGNIYIEKAVELLAANNNLGIVYCEAELFGNKTGKWEIAEYRFPDILLGNMIFCSGFFRKSDWQKVGGYNSKMIYGWEDYDLWLSIIELGREVYRIPNVLFFYRRKNESMSELMDKQKSIYSYIQLFKNHPKLYAQNIKIVLPKIVNFIVENMGLLIRKLSCFNTKY</sequence>
<reference evidence="1" key="1">
    <citation type="submission" date="2020-10" db="EMBL/GenBank/DDBJ databases">
        <authorList>
            <person name="Castelo-Branco R."/>
            <person name="Eusebio N."/>
            <person name="Adriana R."/>
            <person name="Vieira A."/>
            <person name="Brugerolle De Fraissinette N."/>
            <person name="Rezende De Castro R."/>
            <person name="Schneider M.P."/>
            <person name="Vasconcelos V."/>
            <person name="Leao P.N."/>
        </authorList>
    </citation>
    <scope>NUCLEOTIDE SEQUENCE</scope>
    <source>
        <strain evidence="1">LEGE 04289</strain>
    </source>
</reference>
<organism evidence="1 2">
    <name type="scientific">Dolichospermum flos-aquae LEGE 04289</name>
    <dbReference type="NCBI Taxonomy" id="1828708"/>
    <lineage>
        <taxon>Bacteria</taxon>
        <taxon>Bacillati</taxon>
        <taxon>Cyanobacteriota</taxon>
        <taxon>Cyanophyceae</taxon>
        <taxon>Nostocales</taxon>
        <taxon>Aphanizomenonaceae</taxon>
        <taxon>Dolichospermum</taxon>
    </lineage>
</organism>
<gene>
    <name evidence="1" type="ORF">IQ222_05340</name>
</gene>
<protein>
    <submittedName>
        <fullName evidence="1">Glycosyltransferase family 2 protein</fullName>
    </submittedName>
</protein>
<evidence type="ECO:0000313" key="2">
    <source>
        <dbReference type="Proteomes" id="UP000597867"/>
    </source>
</evidence>
<evidence type="ECO:0000313" key="1">
    <source>
        <dbReference type="EMBL" id="MBE9218224.1"/>
    </source>
</evidence>
<comment type="caution">
    <text evidence="1">The sequence shown here is derived from an EMBL/GenBank/DDBJ whole genome shotgun (WGS) entry which is preliminary data.</text>
</comment>
<proteinExistence type="predicted"/>